<dbReference type="InterPro" id="IPR036388">
    <property type="entry name" value="WH-like_DNA-bd_sf"/>
</dbReference>
<dbReference type="Pfam" id="PF07702">
    <property type="entry name" value="UTRA"/>
    <property type="match status" value="1"/>
</dbReference>
<dbReference type="PANTHER" id="PTHR44846">
    <property type="entry name" value="MANNOSYL-D-GLYCERATE TRANSPORT/METABOLISM SYSTEM REPRESSOR MNGR-RELATED"/>
    <property type="match status" value="1"/>
</dbReference>
<dbReference type="InterPro" id="IPR036390">
    <property type="entry name" value="WH_DNA-bd_sf"/>
</dbReference>
<dbReference type="SMART" id="SM00866">
    <property type="entry name" value="UTRA"/>
    <property type="match status" value="1"/>
</dbReference>
<protein>
    <submittedName>
        <fullName evidence="5">GntR family transcriptional regulator</fullName>
    </submittedName>
</protein>
<accession>A0ABY1IN02</accession>
<dbReference type="InterPro" id="IPR050679">
    <property type="entry name" value="Bact_HTH_transcr_reg"/>
</dbReference>
<name>A0ABY1IN02_9HYPH</name>
<dbReference type="SUPFAM" id="SSF46785">
    <property type="entry name" value="Winged helix' DNA-binding domain"/>
    <property type="match status" value="1"/>
</dbReference>
<dbReference type="SUPFAM" id="SSF64288">
    <property type="entry name" value="Chorismate lyase-like"/>
    <property type="match status" value="1"/>
</dbReference>
<dbReference type="CDD" id="cd07377">
    <property type="entry name" value="WHTH_GntR"/>
    <property type="match status" value="1"/>
</dbReference>
<dbReference type="PROSITE" id="PS50949">
    <property type="entry name" value="HTH_GNTR"/>
    <property type="match status" value="1"/>
</dbReference>
<gene>
    <name evidence="5" type="ORF">SAMN02745911_2758</name>
</gene>
<dbReference type="Gene3D" id="1.10.10.10">
    <property type="entry name" value="Winged helix-like DNA-binding domain superfamily/Winged helix DNA-binding domain"/>
    <property type="match status" value="1"/>
</dbReference>
<keyword evidence="2" id="KW-0238">DNA-binding</keyword>
<reference evidence="5 6" key="1">
    <citation type="submission" date="2016-11" db="EMBL/GenBank/DDBJ databases">
        <authorList>
            <person name="Varghese N."/>
            <person name="Submissions S."/>
        </authorList>
    </citation>
    <scope>NUCLEOTIDE SEQUENCE [LARGE SCALE GENOMIC DNA]</scope>
    <source>
        <strain evidence="5 6">DSM 21988</strain>
    </source>
</reference>
<keyword evidence="1" id="KW-0805">Transcription regulation</keyword>
<dbReference type="InterPro" id="IPR000524">
    <property type="entry name" value="Tscrpt_reg_HTH_GntR"/>
</dbReference>
<dbReference type="InterPro" id="IPR011663">
    <property type="entry name" value="UTRA"/>
</dbReference>
<dbReference type="Pfam" id="PF00392">
    <property type="entry name" value="GntR"/>
    <property type="match status" value="1"/>
</dbReference>
<dbReference type="PANTHER" id="PTHR44846:SF1">
    <property type="entry name" value="MANNOSYL-D-GLYCERATE TRANSPORT_METABOLISM SYSTEM REPRESSOR MNGR-RELATED"/>
    <property type="match status" value="1"/>
</dbReference>
<proteinExistence type="predicted"/>
<organism evidence="5 6">
    <name type="scientific">Aureimonas altamirensis DSM 21988</name>
    <dbReference type="NCBI Taxonomy" id="1121026"/>
    <lineage>
        <taxon>Bacteria</taxon>
        <taxon>Pseudomonadati</taxon>
        <taxon>Pseudomonadota</taxon>
        <taxon>Alphaproteobacteria</taxon>
        <taxon>Hyphomicrobiales</taxon>
        <taxon>Aurantimonadaceae</taxon>
        <taxon>Aureimonas</taxon>
    </lineage>
</organism>
<comment type="caution">
    <text evidence="5">The sequence shown here is derived from an EMBL/GenBank/DDBJ whole genome shotgun (WGS) entry which is preliminary data.</text>
</comment>
<evidence type="ECO:0000256" key="2">
    <source>
        <dbReference type="ARBA" id="ARBA00023125"/>
    </source>
</evidence>
<dbReference type="Proteomes" id="UP000184290">
    <property type="component" value="Unassembled WGS sequence"/>
</dbReference>
<evidence type="ECO:0000313" key="6">
    <source>
        <dbReference type="Proteomes" id="UP000184290"/>
    </source>
</evidence>
<sequence length="239" mass="26517">MPALKQFNVKPLYQQVADEFISRIVSRQWVPGQIIENESDIARSLGISIGTVRKAFDVLADYAVLERQQGRGTIVADLSSESMQSKFCNVVTAEGERILFASDVSEPEIVKVDGEVAKALEVPEQSSVLRFRRVRSYEGKPVLAEIVYMRYEQGKKALSEDKLLALAEVGWTATGLATRKRERVSSGKASADDAKRLKISAGTPVLMLERVIYSYENTPLELRYAVCHLGDDLIYAASV</sequence>
<evidence type="ECO:0000313" key="5">
    <source>
        <dbReference type="EMBL" id="SHJ52232.1"/>
    </source>
</evidence>
<dbReference type="SMART" id="SM00345">
    <property type="entry name" value="HTH_GNTR"/>
    <property type="match status" value="1"/>
</dbReference>
<evidence type="ECO:0000259" key="4">
    <source>
        <dbReference type="PROSITE" id="PS50949"/>
    </source>
</evidence>
<evidence type="ECO:0000256" key="1">
    <source>
        <dbReference type="ARBA" id="ARBA00023015"/>
    </source>
</evidence>
<dbReference type="InterPro" id="IPR028978">
    <property type="entry name" value="Chorismate_lyase_/UTRA_dom_sf"/>
</dbReference>
<keyword evidence="3" id="KW-0804">Transcription</keyword>
<dbReference type="EMBL" id="FQZC01000003">
    <property type="protein sequence ID" value="SHJ52232.1"/>
    <property type="molecule type" value="Genomic_DNA"/>
</dbReference>
<keyword evidence="6" id="KW-1185">Reference proteome</keyword>
<dbReference type="Gene3D" id="3.40.1410.10">
    <property type="entry name" value="Chorismate lyase-like"/>
    <property type="match status" value="1"/>
</dbReference>
<dbReference type="RefSeq" id="WP_060606674.1">
    <property type="nucleotide sequence ID" value="NZ_FQZC01000003.1"/>
</dbReference>
<feature type="domain" description="HTH gntR-type" evidence="4">
    <location>
        <begin position="10"/>
        <end position="78"/>
    </location>
</feature>
<evidence type="ECO:0000256" key="3">
    <source>
        <dbReference type="ARBA" id="ARBA00023163"/>
    </source>
</evidence>